<name>Q4D9W7_TRYCC</name>
<dbReference type="eggNOG" id="ENOG502SGW2">
    <property type="taxonomic scope" value="Eukaryota"/>
</dbReference>
<organism evidence="3 4">
    <name type="scientific">Trypanosoma cruzi (strain CL Brener)</name>
    <dbReference type="NCBI Taxonomy" id="353153"/>
    <lineage>
        <taxon>Eukaryota</taxon>
        <taxon>Discoba</taxon>
        <taxon>Euglenozoa</taxon>
        <taxon>Kinetoplastea</taxon>
        <taxon>Metakinetoplastina</taxon>
        <taxon>Trypanosomatida</taxon>
        <taxon>Trypanosomatidae</taxon>
        <taxon>Trypanosoma</taxon>
        <taxon>Schizotrypanum</taxon>
    </lineage>
</organism>
<dbReference type="InParanoid" id="Q4D9W7"/>
<keyword evidence="4" id="KW-1185">Reference proteome</keyword>
<dbReference type="OMA" id="CDNPTSM"/>
<dbReference type="PaxDb" id="353153-Q4D9W7"/>
<dbReference type="GeneID" id="3542091"/>
<dbReference type="SMR" id="Q4D9W7"/>
<dbReference type="RefSeq" id="XP_811167.1">
    <property type="nucleotide sequence ID" value="XM_806074.1"/>
</dbReference>
<feature type="compositionally biased region" description="Polar residues" evidence="1">
    <location>
        <begin position="289"/>
        <end position="300"/>
    </location>
</feature>
<dbReference type="AlphaFoldDB" id="Q4D9W7"/>
<keyword evidence="2" id="KW-0472">Membrane</keyword>
<sequence>MMSLRICIFIETYVLYWVCLACFCSCSCCCCCCCSLSWWWWRWFINYYLIIYAYIHIFIYLFIYLFIFMYLIICLLLVQLFILFYFDFLSIVFIFLFYFLFFYFFDDLREKKEMTDLQEGSIYARVAILQWAADILHGEYASFGNIPAKDIAVLLHAIFNTPCEGGSMDTGGTALVSLHNIQFCEHPTPTTLFLNAKRVLSLVQTLSSSVVDGNGDMNVAEGCGGCSRPLSLPAVGNMTVSAWMEGKAFVEELKMWRWIRAEAFRRGLEKEELERRAQKFLHGAANPSKVPSSHESTTTGPALELESGPSSGSVGKHVTSPRKRSREKDTGAPNAPEAALDSGNGASNQVKGPAATDIKPESGRDGGVRNRMRTDIVVPRGRRGDESTYISSQYDKVPREDKGEAVSLPHMTCDGVAVAPKLLNVLEEVKKELKERKVAAEASAAACGSITGSITTASRGSEPHVIEEACGSGHPVVGCSSCPAIFSEALQQNYSAIERLETARRLAVAACLKKDAAGLLEALAFI</sequence>
<proteinExistence type="predicted"/>
<accession>Q4D9W7</accession>
<feature type="compositionally biased region" description="Basic and acidic residues" evidence="1">
    <location>
        <begin position="358"/>
        <end position="369"/>
    </location>
</feature>
<feature type="transmembrane region" description="Helical" evidence="2">
    <location>
        <begin position="12"/>
        <end position="41"/>
    </location>
</feature>
<evidence type="ECO:0000256" key="1">
    <source>
        <dbReference type="SAM" id="MobiDB-lite"/>
    </source>
</evidence>
<feature type="transmembrane region" description="Helical" evidence="2">
    <location>
        <begin position="80"/>
        <end position="105"/>
    </location>
</feature>
<keyword evidence="2" id="KW-0812">Transmembrane</keyword>
<evidence type="ECO:0000313" key="4">
    <source>
        <dbReference type="Proteomes" id="UP000002296"/>
    </source>
</evidence>
<evidence type="ECO:0000313" key="3">
    <source>
        <dbReference type="EMBL" id="EAN89316.1"/>
    </source>
</evidence>
<dbReference type="KEGG" id="tcr:511657.30"/>
<dbReference type="EMBL" id="AAHK01000761">
    <property type="protein sequence ID" value="EAN89316.1"/>
    <property type="molecule type" value="Genomic_DNA"/>
</dbReference>
<feature type="region of interest" description="Disordered" evidence="1">
    <location>
        <begin position="282"/>
        <end position="369"/>
    </location>
</feature>
<dbReference type="Proteomes" id="UP000002296">
    <property type="component" value="Unassembled WGS sequence"/>
</dbReference>
<protein>
    <submittedName>
        <fullName evidence="3">Uncharacterized protein</fullName>
    </submittedName>
</protein>
<reference evidence="3 4" key="1">
    <citation type="journal article" date="2005" name="Science">
        <title>The genome sequence of Trypanosoma cruzi, etiologic agent of Chagas disease.</title>
        <authorList>
            <person name="El-Sayed N.M."/>
            <person name="Myler P.J."/>
            <person name="Bartholomeu D.C."/>
            <person name="Nilsson D."/>
            <person name="Aggarwal G."/>
            <person name="Tran A.N."/>
            <person name="Ghedin E."/>
            <person name="Worthey E.A."/>
            <person name="Delcher A.L."/>
            <person name="Blandin G."/>
            <person name="Westenberger S.J."/>
            <person name="Caler E."/>
            <person name="Cerqueira G.C."/>
            <person name="Branche C."/>
            <person name="Haas B."/>
            <person name="Anupama A."/>
            <person name="Arner E."/>
            <person name="Aslund L."/>
            <person name="Attipoe P."/>
            <person name="Bontempi E."/>
            <person name="Bringaud F."/>
            <person name="Burton P."/>
            <person name="Cadag E."/>
            <person name="Campbell D.A."/>
            <person name="Carrington M."/>
            <person name="Crabtree J."/>
            <person name="Darban H."/>
            <person name="da Silveira J.F."/>
            <person name="de Jong P."/>
            <person name="Edwards K."/>
            <person name="Englund P.T."/>
            <person name="Fazelina G."/>
            <person name="Feldblyum T."/>
            <person name="Ferella M."/>
            <person name="Frasch A.C."/>
            <person name="Gull K."/>
            <person name="Horn D."/>
            <person name="Hou L."/>
            <person name="Huang Y."/>
            <person name="Kindlund E."/>
            <person name="Klingbeil M."/>
            <person name="Kluge S."/>
            <person name="Koo H."/>
            <person name="Lacerda D."/>
            <person name="Levin M.J."/>
            <person name="Lorenzi H."/>
            <person name="Louie T."/>
            <person name="Machado C.R."/>
            <person name="McCulloch R."/>
            <person name="McKenna A."/>
            <person name="Mizuno Y."/>
            <person name="Mottram J.C."/>
            <person name="Nelson S."/>
            <person name="Ochaya S."/>
            <person name="Osoegawa K."/>
            <person name="Pai G."/>
            <person name="Parsons M."/>
            <person name="Pentony M."/>
            <person name="Pettersson U."/>
            <person name="Pop M."/>
            <person name="Ramirez J.L."/>
            <person name="Rinta J."/>
            <person name="Robertson L."/>
            <person name="Salzberg S.L."/>
            <person name="Sanchez D.O."/>
            <person name="Seyler A."/>
            <person name="Sharma R."/>
            <person name="Shetty J."/>
            <person name="Simpson A.J."/>
            <person name="Sisk E."/>
            <person name="Tammi M.T."/>
            <person name="Tarleton R."/>
            <person name="Teixeira S."/>
            <person name="Van Aken S."/>
            <person name="Vogt C."/>
            <person name="Ward P.N."/>
            <person name="Wickstead B."/>
            <person name="Wortman J."/>
            <person name="White O."/>
            <person name="Fraser C.M."/>
            <person name="Stuart K.D."/>
            <person name="Andersson B."/>
        </authorList>
    </citation>
    <scope>NUCLEOTIDE SEQUENCE [LARGE SCALE GENOMIC DNA]</scope>
    <source>
        <strain evidence="3 4">CL Brener</strain>
    </source>
</reference>
<comment type="caution">
    <text evidence="3">The sequence shown here is derived from an EMBL/GenBank/DDBJ whole genome shotgun (WGS) entry which is preliminary data.</text>
</comment>
<keyword evidence="2" id="KW-1133">Transmembrane helix</keyword>
<feature type="transmembrane region" description="Helical" evidence="2">
    <location>
        <begin position="47"/>
        <end position="73"/>
    </location>
</feature>
<gene>
    <name evidence="3" type="ORF">Tc00.1047053511657.30</name>
</gene>
<evidence type="ECO:0000256" key="2">
    <source>
        <dbReference type="SAM" id="Phobius"/>
    </source>
</evidence>